<feature type="domain" description="HTH merR-type" evidence="5">
    <location>
        <begin position="1"/>
        <end position="70"/>
    </location>
</feature>
<dbReference type="STRING" id="200991.AUC31_13550"/>
<dbReference type="PROSITE" id="PS50937">
    <property type="entry name" value="HTH_MERR_2"/>
    <property type="match status" value="1"/>
</dbReference>
<dbReference type="RefSeq" id="WP_058382856.1">
    <property type="nucleotide sequence ID" value="NZ_CP013659.2"/>
</dbReference>
<dbReference type="InterPro" id="IPR012925">
    <property type="entry name" value="TipAS_dom"/>
</dbReference>
<evidence type="ECO:0000256" key="1">
    <source>
        <dbReference type="ARBA" id="ARBA00023015"/>
    </source>
</evidence>
<dbReference type="InterPro" id="IPR047057">
    <property type="entry name" value="MerR_fam"/>
</dbReference>
<protein>
    <submittedName>
        <fullName evidence="6">Transcriptional regulator</fullName>
    </submittedName>
</protein>
<dbReference type="GO" id="GO:0003700">
    <property type="term" value="F:DNA-binding transcription factor activity"/>
    <property type="evidence" value="ECO:0007669"/>
    <property type="project" value="InterPro"/>
</dbReference>
<dbReference type="KEGG" id="prt:AUC31_13550"/>
<dbReference type="EMBL" id="CP013659">
    <property type="protein sequence ID" value="ALS76153.1"/>
    <property type="molecule type" value="Genomic_DNA"/>
</dbReference>
<keyword evidence="3" id="KW-0010">Activator</keyword>
<dbReference type="Proteomes" id="UP000067683">
    <property type="component" value="Chromosome"/>
</dbReference>
<accession>A0A0U2N6K4</accession>
<keyword evidence="2" id="KW-0238">DNA-binding</keyword>
<evidence type="ECO:0000256" key="4">
    <source>
        <dbReference type="ARBA" id="ARBA00023163"/>
    </source>
</evidence>
<sequence>MYKVQEVAKIAGVSVRTLHHYDSIDLMKPSNKGSNRYRYYSDDDLKLLQHILFLKELGFSLKKIQEIIKNGYDAEYAMARHIELLEQKKFRIEQLIDNARTAQNEFSSGEPLSNEQRFSAFSIRHTPDRIDLYQKPEIEVSVKEDLENIKEETTVLEASEPEAAKPQKEAENLEEIDREANRIYSAVASLMDLPADAQEVQKEMAAYYHLLDRFYECTPNMFRNLANLYANDSRFSRTIDQHGDGLSDYLKDAMHVHANALQHA</sequence>
<dbReference type="PANTHER" id="PTHR30204:SF90">
    <property type="entry name" value="HTH-TYPE TRANSCRIPTIONAL ACTIVATOR MTA"/>
    <property type="match status" value="1"/>
</dbReference>
<proteinExistence type="predicted"/>
<dbReference type="Pfam" id="PF07739">
    <property type="entry name" value="TipAS"/>
    <property type="match status" value="1"/>
</dbReference>
<reference evidence="6" key="1">
    <citation type="submission" date="2016-01" db="EMBL/GenBank/DDBJ databases">
        <title>Complete genome of Planococcus rifietoensis type strain M8.</title>
        <authorList>
            <person name="See-Too W.S."/>
        </authorList>
    </citation>
    <scope>NUCLEOTIDE SEQUENCE [LARGE SCALE GENOMIC DNA]</scope>
    <source>
        <strain evidence="6">M8</strain>
    </source>
</reference>
<dbReference type="GO" id="GO:0003677">
    <property type="term" value="F:DNA binding"/>
    <property type="evidence" value="ECO:0007669"/>
    <property type="project" value="UniProtKB-KW"/>
</dbReference>
<evidence type="ECO:0000259" key="5">
    <source>
        <dbReference type="PROSITE" id="PS50937"/>
    </source>
</evidence>
<dbReference type="InterPro" id="IPR009061">
    <property type="entry name" value="DNA-bd_dom_put_sf"/>
</dbReference>
<keyword evidence="7" id="KW-1185">Reference proteome</keyword>
<dbReference type="CDD" id="cd01106">
    <property type="entry name" value="HTH_TipAL-Mta"/>
    <property type="match status" value="1"/>
</dbReference>
<dbReference type="Gene3D" id="1.10.490.50">
    <property type="entry name" value="Antibiotic binding domain of TipA-like multidrug resistance regulators"/>
    <property type="match status" value="1"/>
</dbReference>
<dbReference type="PANTHER" id="PTHR30204">
    <property type="entry name" value="REDOX-CYCLING DRUG-SENSING TRANSCRIPTIONAL ACTIVATOR SOXR"/>
    <property type="match status" value="1"/>
</dbReference>
<dbReference type="OrthoDB" id="9814833at2"/>
<dbReference type="InterPro" id="IPR036244">
    <property type="entry name" value="TipA-like_antibiotic-bd"/>
</dbReference>
<keyword evidence="1" id="KW-0805">Transcription regulation</keyword>
<dbReference type="SUPFAM" id="SSF46955">
    <property type="entry name" value="Putative DNA-binding domain"/>
    <property type="match status" value="1"/>
</dbReference>
<organism evidence="6 7">
    <name type="scientific">Planococcus rifietoensis</name>
    <dbReference type="NCBI Taxonomy" id="200991"/>
    <lineage>
        <taxon>Bacteria</taxon>
        <taxon>Bacillati</taxon>
        <taxon>Bacillota</taxon>
        <taxon>Bacilli</taxon>
        <taxon>Bacillales</taxon>
        <taxon>Caryophanaceae</taxon>
        <taxon>Planococcus</taxon>
    </lineage>
</organism>
<dbReference type="SUPFAM" id="SSF89082">
    <property type="entry name" value="Antibiotic binding domain of TipA-like multidrug resistance regulators"/>
    <property type="match status" value="1"/>
</dbReference>
<name>A0A0U2N6K4_9BACL</name>
<evidence type="ECO:0000313" key="7">
    <source>
        <dbReference type="Proteomes" id="UP000067683"/>
    </source>
</evidence>
<dbReference type="Pfam" id="PF13411">
    <property type="entry name" value="MerR_1"/>
    <property type="match status" value="1"/>
</dbReference>
<evidence type="ECO:0000256" key="3">
    <source>
        <dbReference type="ARBA" id="ARBA00023159"/>
    </source>
</evidence>
<evidence type="ECO:0000313" key="6">
    <source>
        <dbReference type="EMBL" id="ALS76153.1"/>
    </source>
</evidence>
<gene>
    <name evidence="6" type="ORF">AUC31_13550</name>
</gene>
<dbReference type="InterPro" id="IPR000551">
    <property type="entry name" value="MerR-type_HTH_dom"/>
</dbReference>
<dbReference type="Gene3D" id="1.10.1660.10">
    <property type="match status" value="1"/>
</dbReference>
<evidence type="ECO:0000256" key="2">
    <source>
        <dbReference type="ARBA" id="ARBA00023125"/>
    </source>
</evidence>
<dbReference type="AlphaFoldDB" id="A0A0U2N6K4"/>
<keyword evidence="4" id="KW-0804">Transcription</keyword>
<dbReference type="SMART" id="SM00422">
    <property type="entry name" value="HTH_MERR"/>
    <property type="match status" value="1"/>
</dbReference>